<evidence type="ECO:0000256" key="2">
    <source>
        <dbReference type="SAM" id="Phobius"/>
    </source>
</evidence>
<keyword evidence="3" id="KW-1185">Reference proteome</keyword>
<evidence type="ECO:0000313" key="3">
    <source>
        <dbReference type="Proteomes" id="UP000887572"/>
    </source>
</evidence>
<evidence type="ECO:0000313" key="4">
    <source>
        <dbReference type="WBParaSite" id="Gr19_v10_g8433.t1"/>
    </source>
</evidence>
<name>A0A914IBU1_GLORO</name>
<organism evidence="3 4">
    <name type="scientific">Globodera rostochiensis</name>
    <name type="common">Golden nematode worm</name>
    <name type="synonym">Heterodera rostochiensis</name>
    <dbReference type="NCBI Taxonomy" id="31243"/>
    <lineage>
        <taxon>Eukaryota</taxon>
        <taxon>Metazoa</taxon>
        <taxon>Ecdysozoa</taxon>
        <taxon>Nematoda</taxon>
        <taxon>Chromadorea</taxon>
        <taxon>Rhabditida</taxon>
        <taxon>Tylenchina</taxon>
        <taxon>Tylenchomorpha</taxon>
        <taxon>Tylenchoidea</taxon>
        <taxon>Heteroderidae</taxon>
        <taxon>Heteroderinae</taxon>
        <taxon>Globodera</taxon>
    </lineage>
</organism>
<dbReference type="Proteomes" id="UP000887572">
    <property type="component" value="Unplaced"/>
</dbReference>
<proteinExistence type="predicted"/>
<sequence>MAKTSIEFTSWPFILLYVLVSMVLLLVVIIIVLILCWRQRPSKEEENIPPITFVLGKTGDHGNNKQNIDTHEHGGWLSFLQNNHSKSPANSMDSASSTKSTTSSMKSENASAQNGAAQR</sequence>
<feature type="compositionally biased region" description="Low complexity" evidence="1">
    <location>
        <begin position="91"/>
        <end position="107"/>
    </location>
</feature>
<reference evidence="4" key="1">
    <citation type="submission" date="2022-11" db="UniProtKB">
        <authorList>
            <consortium name="WormBaseParasite"/>
        </authorList>
    </citation>
    <scope>IDENTIFICATION</scope>
</reference>
<feature type="compositionally biased region" description="Polar residues" evidence="1">
    <location>
        <begin position="79"/>
        <end position="90"/>
    </location>
</feature>
<evidence type="ECO:0000256" key="1">
    <source>
        <dbReference type="SAM" id="MobiDB-lite"/>
    </source>
</evidence>
<keyword evidence="2" id="KW-0472">Membrane</keyword>
<dbReference type="AlphaFoldDB" id="A0A914IBU1"/>
<feature type="region of interest" description="Disordered" evidence="1">
    <location>
        <begin position="78"/>
        <end position="119"/>
    </location>
</feature>
<dbReference type="WBParaSite" id="Gr19_v10_g8433.t1">
    <property type="protein sequence ID" value="Gr19_v10_g8433.t1"/>
    <property type="gene ID" value="Gr19_v10_g8433"/>
</dbReference>
<feature type="transmembrane region" description="Helical" evidence="2">
    <location>
        <begin position="14"/>
        <end position="37"/>
    </location>
</feature>
<accession>A0A914IBU1</accession>
<protein>
    <submittedName>
        <fullName evidence="4">ATP synthase F0 subunit 8</fullName>
    </submittedName>
</protein>
<feature type="compositionally biased region" description="Polar residues" evidence="1">
    <location>
        <begin position="108"/>
        <end position="119"/>
    </location>
</feature>
<keyword evidence="2" id="KW-1133">Transmembrane helix</keyword>
<keyword evidence="2" id="KW-0812">Transmembrane</keyword>